<feature type="transmembrane region" description="Helical" evidence="1">
    <location>
        <begin position="78"/>
        <end position="99"/>
    </location>
</feature>
<reference evidence="3 4" key="2">
    <citation type="submission" date="2018-12" db="EMBL/GenBank/DDBJ databases">
        <title>Rhizobacter gummiphilus sp. nov., a rubber-degrading bacterium isolated from the soil of a botanical garden in Japan.</title>
        <authorList>
            <person name="Shunsuke S.S."/>
        </authorList>
    </citation>
    <scope>NUCLEOTIDE SEQUENCE [LARGE SCALE GENOMIC DNA]</scope>
    <source>
        <strain evidence="3 4">S-16</strain>
    </source>
</reference>
<feature type="domain" description="Acyltransferase 3" evidence="2">
    <location>
        <begin position="11"/>
        <end position="325"/>
    </location>
</feature>
<reference evidence="3 4" key="1">
    <citation type="submission" date="2018-08" db="EMBL/GenBank/DDBJ databases">
        <authorList>
            <person name="Khan S.A."/>
            <person name="Jeon C.O."/>
            <person name="Chun B.H."/>
            <person name="Jeong S.E."/>
        </authorList>
    </citation>
    <scope>NUCLEOTIDE SEQUENCE [LARGE SCALE GENOMIC DNA]</scope>
    <source>
        <strain evidence="3 4">S-16</strain>
    </source>
</reference>
<dbReference type="PANTHER" id="PTHR23028:SF134">
    <property type="entry name" value="PUTATIVE (AFU_ORTHOLOGUE AFUA_4G08520)-RELATED"/>
    <property type="match status" value="1"/>
</dbReference>
<feature type="transmembrane region" description="Helical" evidence="1">
    <location>
        <begin position="307"/>
        <end position="324"/>
    </location>
</feature>
<feature type="transmembrane region" description="Helical" evidence="1">
    <location>
        <begin position="243"/>
        <end position="262"/>
    </location>
</feature>
<keyword evidence="3" id="KW-0808">Transferase</keyword>
<dbReference type="OrthoDB" id="9814807at2"/>
<dbReference type="GO" id="GO:0016747">
    <property type="term" value="F:acyltransferase activity, transferring groups other than amino-acyl groups"/>
    <property type="evidence" value="ECO:0007669"/>
    <property type="project" value="InterPro"/>
</dbReference>
<dbReference type="InterPro" id="IPR002656">
    <property type="entry name" value="Acyl_transf_3_dom"/>
</dbReference>
<feature type="transmembrane region" description="Helical" evidence="1">
    <location>
        <begin position="216"/>
        <end position="237"/>
    </location>
</feature>
<name>A0A3N7J6Z3_9BURK</name>
<feature type="transmembrane region" description="Helical" evidence="1">
    <location>
        <begin position="161"/>
        <end position="179"/>
    </location>
</feature>
<sequence length="351" mass="38054">MSQPSSRLLTLDAMRGIAAILVMLYHLNAAGAHVFASGYLAVDFFFVLSGFVLARTYDARLAGGMPFLEYAALRLIRLYPLIFLGLLIGIVRAAGQIFIHHPDRMTGTELAVNIVFEALLLPSPVDSFIAPLNTPSWSLSFEVAASLVYAALLVKASRKGLAAVCALCGVGVLWAALAHNSTGFGFKWQDLHWGVARVGFSFTLGMLIARSHRRAVVQSAWSFAPMLVLAALLAVDVKGQSRLVFDLIVVMLAAPLLVWWGAGLNPPRAASGVAAWLGDVSYPLYAVHYPLMFMAGFAAKKVGLPPAAWMPAYATCVVALAWILDRLYDRPVRRLLTDSLHRVRLPRPSLA</sequence>
<keyword evidence="3" id="KW-0012">Acyltransferase</keyword>
<keyword evidence="1" id="KW-0812">Transmembrane</keyword>
<dbReference type="RefSeq" id="WP_124539251.1">
    <property type="nucleotide sequence ID" value="NZ_QUSW01000001.1"/>
</dbReference>
<dbReference type="InterPro" id="IPR050879">
    <property type="entry name" value="Acyltransferase_3"/>
</dbReference>
<feature type="transmembrane region" description="Helical" evidence="1">
    <location>
        <begin position="137"/>
        <end position="154"/>
    </location>
</feature>
<feature type="transmembrane region" description="Helical" evidence="1">
    <location>
        <begin position="191"/>
        <end position="209"/>
    </location>
</feature>
<keyword evidence="4" id="KW-1185">Reference proteome</keyword>
<feature type="transmembrane region" description="Helical" evidence="1">
    <location>
        <begin position="36"/>
        <end position="57"/>
    </location>
</feature>
<evidence type="ECO:0000259" key="2">
    <source>
        <dbReference type="Pfam" id="PF01757"/>
    </source>
</evidence>
<gene>
    <name evidence="3" type="ORF">DZC73_06045</name>
</gene>
<protein>
    <submittedName>
        <fullName evidence="3">Acyltransferase</fullName>
    </submittedName>
</protein>
<dbReference type="EMBL" id="QUSW01000001">
    <property type="protein sequence ID" value="RQP26562.1"/>
    <property type="molecule type" value="Genomic_DNA"/>
</dbReference>
<accession>A0A3N7J6Z3</accession>
<feature type="transmembrane region" description="Helical" evidence="1">
    <location>
        <begin position="269"/>
        <end position="287"/>
    </location>
</feature>
<evidence type="ECO:0000313" key="3">
    <source>
        <dbReference type="EMBL" id="RQP26562.1"/>
    </source>
</evidence>
<keyword evidence="1" id="KW-1133">Transmembrane helix</keyword>
<evidence type="ECO:0000256" key="1">
    <source>
        <dbReference type="SAM" id="Phobius"/>
    </source>
</evidence>
<comment type="caution">
    <text evidence="3">The sequence shown here is derived from an EMBL/GenBank/DDBJ whole genome shotgun (WGS) entry which is preliminary data.</text>
</comment>
<dbReference type="AlphaFoldDB" id="A0A3N7J6Z3"/>
<organism evidence="3 4">
    <name type="scientific">Piscinibacter terrae</name>
    <dbReference type="NCBI Taxonomy" id="2496871"/>
    <lineage>
        <taxon>Bacteria</taxon>
        <taxon>Pseudomonadati</taxon>
        <taxon>Pseudomonadota</taxon>
        <taxon>Betaproteobacteria</taxon>
        <taxon>Burkholderiales</taxon>
        <taxon>Sphaerotilaceae</taxon>
        <taxon>Piscinibacter</taxon>
    </lineage>
</organism>
<evidence type="ECO:0000313" key="4">
    <source>
        <dbReference type="Proteomes" id="UP000267464"/>
    </source>
</evidence>
<keyword evidence="1" id="KW-0472">Membrane</keyword>
<dbReference type="Proteomes" id="UP000267464">
    <property type="component" value="Unassembled WGS sequence"/>
</dbReference>
<proteinExistence type="predicted"/>
<dbReference type="Pfam" id="PF01757">
    <property type="entry name" value="Acyl_transf_3"/>
    <property type="match status" value="1"/>
</dbReference>
<dbReference type="PANTHER" id="PTHR23028">
    <property type="entry name" value="ACETYLTRANSFERASE"/>
    <property type="match status" value="1"/>
</dbReference>